<name>A0A5R8K8R4_9BACT</name>
<gene>
    <name evidence="1" type="ORF">FEM03_21315</name>
</gene>
<comment type="caution">
    <text evidence="1">The sequence shown here is derived from an EMBL/GenBank/DDBJ whole genome shotgun (WGS) entry which is preliminary data.</text>
</comment>
<dbReference type="Proteomes" id="UP000306196">
    <property type="component" value="Unassembled WGS sequence"/>
</dbReference>
<dbReference type="AlphaFoldDB" id="A0A5R8K8R4"/>
<evidence type="ECO:0000313" key="2">
    <source>
        <dbReference type="Proteomes" id="UP000306196"/>
    </source>
</evidence>
<sequence length="128" mass="14364">MNAIDFSSVPGVHKLRPMPGMVGRFHRLDECELDATWEDGVAVTVLGCASGRFAIQDERGRGVVVDEAEIDLDYQIWIGGKWQPLDCAEAVQWFDECGLWLFVNAGSDDETSERRCNTANQFLQLTRL</sequence>
<accession>A0A5R8K8R4</accession>
<proteinExistence type="predicted"/>
<dbReference type="EMBL" id="VAUV01000020">
    <property type="protein sequence ID" value="TLD68724.1"/>
    <property type="molecule type" value="Genomic_DNA"/>
</dbReference>
<protein>
    <submittedName>
        <fullName evidence="1">Uncharacterized protein</fullName>
    </submittedName>
</protein>
<reference evidence="1 2" key="1">
    <citation type="submission" date="2019-05" db="EMBL/GenBank/DDBJ databases">
        <title>Verrucobacter flavum gen. nov., sp. nov. a new member of the family Verrucomicrobiaceae.</title>
        <authorList>
            <person name="Szuroczki S."/>
            <person name="Abbaszade G."/>
            <person name="Szabo A."/>
            <person name="Felfoldi T."/>
            <person name="Schumann P."/>
            <person name="Boka K."/>
            <person name="Keki Z."/>
            <person name="Toumi M."/>
            <person name="Toth E."/>
        </authorList>
    </citation>
    <scope>NUCLEOTIDE SEQUENCE [LARGE SCALE GENOMIC DNA]</scope>
    <source>
        <strain evidence="1 2">MG-N-17</strain>
    </source>
</reference>
<keyword evidence="2" id="KW-1185">Reference proteome</keyword>
<organism evidence="1 2">
    <name type="scientific">Phragmitibacter flavus</name>
    <dbReference type="NCBI Taxonomy" id="2576071"/>
    <lineage>
        <taxon>Bacteria</taxon>
        <taxon>Pseudomonadati</taxon>
        <taxon>Verrucomicrobiota</taxon>
        <taxon>Verrucomicrobiia</taxon>
        <taxon>Verrucomicrobiales</taxon>
        <taxon>Verrucomicrobiaceae</taxon>
        <taxon>Phragmitibacter</taxon>
    </lineage>
</organism>
<evidence type="ECO:0000313" key="1">
    <source>
        <dbReference type="EMBL" id="TLD68724.1"/>
    </source>
</evidence>